<name>A0A285X3B6_9FLAO</name>
<dbReference type="AlphaFoldDB" id="A0A285X3B6"/>
<proteinExistence type="predicted"/>
<evidence type="ECO:0000256" key="1">
    <source>
        <dbReference type="SAM" id="SignalP"/>
    </source>
</evidence>
<protein>
    <recommendedName>
        <fullName evidence="4">Lipoprotein</fullName>
    </recommendedName>
</protein>
<gene>
    <name evidence="2" type="ORF">SAMN06296241_1398</name>
</gene>
<sequence length="104" mass="11630">MKKFYLLSILLLSLAFYSCELLGLEDEEELEEVAAAVNPGYNFTFTCPAGSTNTVPIPAASKECQEAYEYFAEVYGCNESDYFNSANCMMCTECDLQNYCTVCQ</sequence>
<evidence type="ECO:0000313" key="2">
    <source>
        <dbReference type="EMBL" id="SOC79860.1"/>
    </source>
</evidence>
<feature type="signal peptide" evidence="1">
    <location>
        <begin position="1"/>
        <end position="18"/>
    </location>
</feature>
<dbReference type="EMBL" id="OCMF01000001">
    <property type="protein sequence ID" value="SOC79860.1"/>
    <property type="molecule type" value="Genomic_DNA"/>
</dbReference>
<reference evidence="3" key="1">
    <citation type="submission" date="2017-09" db="EMBL/GenBank/DDBJ databases">
        <authorList>
            <person name="Varghese N."/>
            <person name="Submissions S."/>
        </authorList>
    </citation>
    <scope>NUCLEOTIDE SEQUENCE [LARGE SCALE GENOMIC DNA]</scope>
    <source>
        <strain evidence="3">CGMCC 1.12641</strain>
    </source>
</reference>
<dbReference type="Proteomes" id="UP000219193">
    <property type="component" value="Unassembled WGS sequence"/>
</dbReference>
<keyword evidence="3" id="KW-1185">Reference proteome</keyword>
<keyword evidence="1" id="KW-0732">Signal</keyword>
<dbReference type="PROSITE" id="PS51257">
    <property type="entry name" value="PROKAR_LIPOPROTEIN"/>
    <property type="match status" value="1"/>
</dbReference>
<feature type="chain" id="PRO_5013352515" description="Lipoprotein" evidence="1">
    <location>
        <begin position="19"/>
        <end position="104"/>
    </location>
</feature>
<evidence type="ECO:0008006" key="4">
    <source>
        <dbReference type="Google" id="ProtNLM"/>
    </source>
</evidence>
<evidence type="ECO:0000313" key="3">
    <source>
        <dbReference type="Proteomes" id="UP000219193"/>
    </source>
</evidence>
<accession>A0A285X3B6</accession>
<dbReference type="RefSeq" id="WP_097055562.1">
    <property type="nucleotide sequence ID" value="NZ_OCMF01000001.1"/>
</dbReference>
<organism evidence="2 3">
    <name type="scientific">Salinimicrobium sediminis</name>
    <dbReference type="NCBI Taxonomy" id="1343891"/>
    <lineage>
        <taxon>Bacteria</taxon>
        <taxon>Pseudomonadati</taxon>
        <taxon>Bacteroidota</taxon>
        <taxon>Flavobacteriia</taxon>
        <taxon>Flavobacteriales</taxon>
        <taxon>Flavobacteriaceae</taxon>
        <taxon>Salinimicrobium</taxon>
    </lineage>
</organism>